<dbReference type="NCBIfam" id="NF002646">
    <property type="entry name" value="PRK02318.1-2"/>
    <property type="match status" value="1"/>
</dbReference>
<dbReference type="PANTHER" id="PTHR30524">
    <property type="entry name" value="MANNITOL-1-PHOSPHATE 5-DEHYDROGENASE"/>
    <property type="match status" value="1"/>
</dbReference>
<keyword evidence="6" id="KW-0520">NAD</keyword>
<dbReference type="InterPro" id="IPR036291">
    <property type="entry name" value="NAD(P)-bd_dom_sf"/>
</dbReference>
<dbReference type="HOGENOM" id="CLU_036089_2_0_1"/>
<evidence type="ECO:0000256" key="4">
    <source>
        <dbReference type="ARBA" id="ARBA00016219"/>
    </source>
</evidence>
<dbReference type="GO" id="GO:0005829">
    <property type="term" value="C:cytosol"/>
    <property type="evidence" value="ECO:0007669"/>
    <property type="project" value="TreeGrafter"/>
</dbReference>
<dbReference type="EMBL" id="GL377303">
    <property type="protein sequence ID" value="EFJ00190.1"/>
    <property type="molecule type" value="Genomic_DNA"/>
</dbReference>
<name>D8PWC6_SCHCM</name>
<evidence type="ECO:0000313" key="10">
    <source>
        <dbReference type="EMBL" id="EFJ00190.1"/>
    </source>
</evidence>
<protein>
    <recommendedName>
        <fullName evidence="4">Mannitol-1-phosphate 5-dehydrogenase</fullName>
        <ecNumber evidence="3">1.1.1.17</ecNumber>
    </recommendedName>
</protein>
<gene>
    <name evidence="10" type="ORF">SCHCODRAFT_81298</name>
</gene>
<dbReference type="VEuPathDB" id="FungiDB:SCHCODRAFT_02606728"/>
<dbReference type="GO" id="GO:0008926">
    <property type="term" value="F:mannitol-1-phosphate 5-dehydrogenase activity"/>
    <property type="evidence" value="ECO:0007669"/>
    <property type="project" value="UniProtKB-EC"/>
</dbReference>
<comment type="similarity">
    <text evidence="1">Belongs to the mannitol dehydrogenase family.</text>
</comment>
<dbReference type="eggNOG" id="ENOG502QVPN">
    <property type="taxonomic scope" value="Eukaryota"/>
</dbReference>
<dbReference type="Gene3D" id="1.10.1040.10">
    <property type="entry name" value="N-(1-d-carboxylethyl)-l-norvaline Dehydrogenase, domain 2"/>
    <property type="match status" value="1"/>
</dbReference>
<dbReference type="InterPro" id="IPR013131">
    <property type="entry name" value="Mannitol_DH_N"/>
</dbReference>
<dbReference type="InterPro" id="IPR023028">
    <property type="entry name" value="Mannitol_1_phos_5_DH"/>
</dbReference>
<proteinExistence type="inferred from homology"/>
<evidence type="ECO:0000256" key="6">
    <source>
        <dbReference type="ARBA" id="ARBA00023027"/>
    </source>
</evidence>
<dbReference type="GO" id="GO:0019592">
    <property type="term" value="P:mannitol catabolic process"/>
    <property type="evidence" value="ECO:0007669"/>
    <property type="project" value="TreeGrafter"/>
</dbReference>
<dbReference type="OMA" id="YEWVINK"/>
<dbReference type="SUPFAM" id="SSF48179">
    <property type="entry name" value="6-phosphogluconate dehydrogenase C-terminal domain-like"/>
    <property type="match status" value="1"/>
</dbReference>
<dbReference type="STRING" id="578458.D8PWC6"/>
<feature type="domain" description="Mannitol dehydrogenase N-terminal" evidence="8">
    <location>
        <begin position="24"/>
        <end position="229"/>
    </location>
</feature>
<evidence type="ECO:0000259" key="8">
    <source>
        <dbReference type="Pfam" id="PF01232"/>
    </source>
</evidence>
<dbReference type="PRINTS" id="PR00084">
    <property type="entry name" value="MTLDHDRGNASE"/>
</dbReference>
<comment type="catalytic activity">
    <reaction evidence="7">
        <text>D-mannitol 1-phosphate + NAD(+) = beta-D-fructose 6-phosphate + NADH + H(+)</text>
        <dbReference type="Rhea" id="RHEA:19661"/>
        <dbReference type="ChEBI" id="CHEBI:15378"/>
        <dbReference type="ChEBI" id="CHEBI:57540"/>
        <dbReference type="ChEBI" id="CHEBI:57634"/>
        <dbReference type="ChEBI" id="CHEBI:57945"/>
        <dbReference type="ChEBI" id="CHEBI:61381"/>
        <dbReference type="EC" id="1.1.1.17"/>
    </reaction>
</comment>
<dbReference type="NCBIfam" id="NF002652">
    <property type="entry name" value="PRK02318.2-5"/>
    <property type="match status" value="1"/>
</dbReference>
<keyword evidence="5" id="KW-0560">Oxidoreductase</keyword>
<evidence type="ECO:0000256" key="2">
    <source>
        <dbReference type="ARBA" id="ARBA00011245"/>
    </source>
</evidence>
<dbReference type="HAMAP" id="MF_00196">
    <property type="entry name" value="Mannitol_dehydrog"/>
    <property type="match status" value="1"/>
</dbReference>
<dbReference type="InterPro" id="IPR013328">
    <property type="entry name" value="6PGD_dom2"/>
</dbReference>
<evidence type="ECO:0000256" key="3">
    <source>
        <dbReference type="ARBA" id="ARBA00012939"/>
    </source>
</evidence>
<dbReference type="InterPro" id="IPR013118">
    <property type="entry name" value="Mannitol_DH_C"/>
</dbReference>
<dbReference type="EC" id="1.1.1.17" evidence="3"/>
<dbReference type="Gene3D" id="3.40.50.720">
    <property type="entry name" value="NAD(P)-binding Rossmann-like Domain"/>
    <property type="match status" value="1"/>
</dbReference>
<evidence type="ECO:0000256" key="5">
    <source>
        <dbReference type="ARBA" id="ARBA00023002"/>
    </source>
</evidence>
<comment type="subunit">
    <text evidence="2">Monomer.</text>
</comment>
<dbReference type="PANTHER" id="PTHR30524:SF0">
    <property type="entry name" value="ALTRONATE OXIDOREDUCTASE-RELATED"/>
    <property type="match status" value="1"/>
</dbReference>
<dbReference type="InParanoid" id="D8PWC6"/>
<evidence type="ECO:0000256" key="7">
    <source>
        <dbReference type="ARBA" id="ARBA00048615"/>
    </source>
</evidence>
<evidence type="ECO:0000259" key="9">
    <source>
        <dbReference type="Pfam" id="PF08125"/>
    </source>
</evidence>
<keyword evidence="11" id="KW-1185">Reference proteome</keyword>
<feature type="domain" description="Mannitol dehydrogenase C-terminal" evidence="9">
    <location>
        <begin position="239"/>
        <end position="382"/>
    </location>
</feature>
<organism evidence="11">
    <name type="scientific">Schizophyllum commune (strain H4-8 / FGSC 9210)</name>
    <name type="common">Split gill fungus</name>
    <dbReference type="NCBI Taxonomy" id="578458"/>
    <lineage>
        <taxon>Eukaryota</taxon>
        <taxon>Fungi</taxon>
        <taxon>Dikarya</taxon>
        <taxon>Basidiomycota</taxon>
        <taxon>Agaricomycotina</taxon>
        <taxon>Agaricomycetes</taxon>
        <taxon>Agaricomycetidae</taxon>
        <taxon>Agaricales</taxon>
        <taxon>Schizophyllaceae</taxon>
        <taxon>Schizophyllum</taxon>
    </lineage>
</organism>
<evidence type="ECO:0000313" key="11">
    <source>
        <dbReference type="Proteomes" id="UP000007431"/>
    </source>
</evidence>
<dbReference type="InterPro" id="IPR008927">
    <property type="entry name" value="6-PGluconate_DH-like_C_sf"/>
</dbReference>
<accession>D8PWC6</accession>
<dbReference type="Pfam" id="PF08125">
    <property type="entry name" value="Mannitol_dh_C"/>
    <property type="match status" value="1"/>
</dbReference>
<sequence length="422" mass="46206">MAPGNASASRSNSSLRTHSIQPVALHFGAGNIGRGFIGAVLAQAGSHVIFADVNKQLVDNIKRRGKYTIHILDGHSDDVGYEEKTQPVSNVSAILSNDQDALAEVAVHDLVLITTAVGPAILPKIAPAIVTILRTRKAAGKGPLNIVACENAQRATSMLKDHVFAALRDQQADDALLEYAECNVGWANCAVDRIVPPYRPDDTSLDVGVESFYEWDVDMHSLKKTDPDVDIGGMKPTSNLEKYIQRKLFSLNMGHAITAYLGALKGHKSIASAISDPEIYPIVYGALQESGAALRREHGFTEQEHARYIDIVLARFHNKDVPDVPWRVGREPLRKLKPNDRLVGPTTMCRRMGLDRGYLLRGIAAALAYKNDDDDQAKELQNRIAQDGPEKVAVDILGVDKNDEDVVTVLGAYRELRQQQKL</sequence>
<dbReference type="InterPro" id="IPR000669">
    <property type="entry name" value="Mannitol_DH"/>
</dbReference>
<dbReference type="SUPFAM" id="SSF51735">
    <property type="entry name" value="NAD(P)-binding Rossmann-fold domains"/>
    <property type="match status" value="1"/>
</dbReference>
<dbReference type="Pfam" id="PF01232">
    <property type="entry name" value="Mannitol_dh"/>
    <property type="match status" value="1"/>
</dbReference>
<reference evidence="10 11" key="1">
    <citation type="journal article" date="2010" name="Nat. Biotechnol.">
        <title>Genome sequence of the model mushroom Schizophyllum commune.</title>
        <authorList>
            <person name="Ohm R.A."/>
            <person name="de Jong J.F."/>
            <person name="Lugones L.G."/>
            <person name="Aerts A."/>
            <person name="Kothe E."/>
            <person name="Stajich J.E."/>
            <person name="de Vries R.P."/>
            <person name="Record E."/>
            <person name="Levasseur A."/>
            <person name="Baker S.E."/>
            <person name="Bartholomew K.A."/>
            <person name="Coutinho P.M."/>
            <person name="Erdmann S."/>
            <person name="Fowler T.J."/>
            <person name="Gathman A.C."/>
            <person name="Lombard V."/>
            <person name="Henrissat B."/>
            <person name="Knabe N."/>
            <person name="Kuees U."/>
            <person name="Lilly W.W."/>
            <person name="Lindquist E."/>
            <person name="Lucas S."/>
            <person name="Magnuson J.K."/>
            <person name="Piumi F."/>
            <person name="Raudaskoski M."/>
            <person name="Salamov A."/>
            <person name="Schmutz J."/>
            <person name="Schwarze F.W.M.R."/>
            <person name="vanKuyk P.A."/>
            <person name="Horton J.S."/>
            <person name="Grigoriev I.V."/>
            <person name="Woesten H.A.B."/>
        </authorList>
    </citation>
    <scope>NUCLEOTIDE SEQUENCE [LARGE SCALE GENOMIC DNA]</scope>
    <source>
        <strain evidence="11">H4-8 / FGSC 9210</strain>
    </source>
</reference>
<dbReference type="AlphaFoldDB" id="D8PWC6"/>
<dbReference type="Proteomes" id="UP000007431">
    <property type="component" value="Unassembled WGS sequence"/>
</dbReference>
<evidence type="ECO:0000256" key="1">
    <source>
        <dbReference type="ARBA" id="ARBA00006541"/>
    </source>
</evidence>